<sequence length="133" mass="15128">MKNSSFNTLPVYQKSLVLKDLSTAIANYFSYDSDFFTANRKSGLRADIAKALCIDASLISSTIEKATSSKSTTTRSKNIVFINIMTRNILSYCNGLENDGVKEKEYINLLRKEIKTFKSYFKQWRKSLHSGDE</sequence>
<dbReference type="EMBL" id="JAVRHR010000003">
    <property type="protein sequence ID" value="MDT0608186.1"/>
    <property type="molecule type" value="Genomic_DNA"/>
</dbReference>
<gene>
    <name evidence="1" type="ORF">RM706_14160</name>
</gene>
<evidence type="ECO:0000313" key="2">
    <source>
        <dbReference type="Proteomes" id="UP001255246"/>
    </source>
</evidence>
<dbReference type="Proteomes" id="UP001255246">
    <property type="component" value="Unassembled WGS sequence"/>
</dbReference>
<dbReference type="RefSeq" id="WP_311352685.1">
    <property type="nucleotide sequence ID" value="NZ_JAVRHR010000003.1"/>
</dbReference>
<evidence type="ECO:0000313" key="1">
    <source>
        <dbReference type="EMBL" id="MDT0608186.1"/>
    </source>
</evidence>
<keyword evidence="2" id="KW-1185">Reference proteome</keyword>
<proteinExistence type="predicted"/>
<protein>
    <recommendedName>
        <fullName evidence="3">Four helix bundle protein</fullName>
    </recommendedName>
</protein>
<organism evidence="1 2">
    <name type="scientific">Croceitalea rosinachiae</name>
    <dbReference type="NCBI Taxonomy" id="3075596"/>
    <lineage>
        <taxon>Bacteria</taxon>
        <taxon>Pseudomonadati</taxon>
        <taxon>Bacteroidota</taxon>
        <taxon>Flavobacteriia</taxon>
        <taxon>Flavobacteriales</taxon>
        <taxon>Flavobacteriaceae</taxon>
        <taxon>Croceitalea</taxon>
    </lineage>
</organism>
<accession>A0ABU3ADC7</accession>
<name>A0ABU3ADC7_9FLAO</name>
<comment type="caution">
    <text evidence="1">The sequence shown here is derived from an EMBL/GenBank/DDBJ whole genome shotgun (WGS) entry which is preliminary data.</text>
</comment>
<reference evidence="1 2" key="1">
    <citation type="submission" date="2023-09" db="EMBL/GenBank/DDBJ databases">
        <authorList>
            <person name="Rey-Velasco X."/>
        </authorList>
    </citation>
    <scope>NUCLEOTIDE SEQUENCE [LARGE SCALE GENOMIC DNA]</scope>
    <source>
        <strain evidence="1 2">F388</strain>
    </source>
</reference>
<evidence type="ECO:0008006" key="3">
    <source>
        <dbReference type="Google" id="ProtNLM"/>
    </source>
</evidence>